<dbReference type="PANTHER" id="PTHR12967:SF0">
    <property type="entry name" value="PROTEIN SHQ1 HOMOLOG"/>
    <property type="match status" value="1"/>
</dbReference>
<dbReference type="InterPro" id="IPR007009">
    <property type="entry name" value="Shq1_C"/>
</dbReference>
<accession>A0ABQ9U3B5</accession>
<dbReference type="PANTHER" id="PTHR12967">
    <property type="entry name" value="PROTEIN SHQ1 HOMOLOG"/>
    <property type="match status" value="1"/>
</dbReference>
<dbReference type="Pfam" id="PF21413">
    <property type="entry name" value="SHQ1-like_CS"/>
    <property type="match status" value="1"/>
</dbReference>
<feature type="domain" description="Shq1 C-terminal" evidence="3">
    <location>
        <begin position="306"/>
        <end position="366"/>
    </location>
</feature>
<evidence type="ECO:0000313" key="5">
    <source>
        <dbReference type="EMBL" id="KAK2091562.1"/>
    </source>
</evidence>
<evidence type="ECO:0000259" key="3">
    <source>
        <dbReference type="Pfam" id="PF04925"/>
    </source>
</evidence>
<dbReference type="Pfam" id="PF04925">
    <property type="entry name" value="SHQ1"/>
    <property type="match status" value="1"/>
</dbReference>
<dbReference type="Gene3D" id="2.60.40.790">
    <property type="match status" value="1"/>
</dbReference>
<name>A0ABQ9U3B5_SAGOE</name>
<organism evidence="5 6">
    <name type="scientific">Saguinus oedipus</name>
    <name type="common">Cotton-top tamarin</name>
    <name type="synonym">Oedipomidas oedipus</name>
    <dbReference type="NCBI Taxonomy" id="9490"/>
    <lineage>
        <taxon>Eukaryota</taxon>
        <taxon>Metazoa</taxon>
        <taxon>Chordata</taxon>
        <taxon>Craniata</taxon>
        <taxon>Vertebrata</taxon>
        <taxon>Euteleostomi</taxon>
        <taxon>Mammalia</taxon>
        <taxon>Eutheria</taxon>
        <taxon>Euarchontoglires</taxon>
        <taxon>Primates</taxon>
        <taxon>Haplorrhini</taxon>
        <taxon>Platyrrhini</taxon>
        <taxon>Cebidae</taxon>
        <taxon>Callitrichinae</taxon>
        <taxon>Saguinus</taxon>
    </lineage>
</organism>
<dbReference type="EMBL" id="JASSZA010000016">
    <property type="protein sequence ID" value="KAK2091562.1"/>
    <property type="molecule type" value="Genomic_DNA"/>
</dbReference>
<protein>
    <recommendedName>
        <fullName evidence="2">Protein SHQ1 homolog</fullName>
    </recommendedName>
</protein>
<dbReference type="InterPro" id="IPR008978">
    <property type="entry name" value="HSP20-like_chaperone"/>
</dbReference>
<feature type="domain" description="SHQ1-like CS" evidence="4">
    <location>
        <begin position="46"/>
        <end position="100"/>
    </location>
</feature>
<dbReference type="InterPro" id="IPR048696">
    <property type="entry name" value="SHQ1-like_CS"/>
</dbReference>
<comment type="caution">
    <text evidence="5">The sequence shown here is derived from an EMBL/GenBank/DDBJ whole genome shotgun (WGS) entry which is preliminary data.</text>
</comment>
<dbReference type="Proteomes" id="UP001266305">
    <property type="component" value="Unassembled WGS sequence"/>
</dbReference>
<evidence type="ECO:0000256" key="1">
    <source>
        <dbReference type="ARBA" id="ARBA00005607"/>
    </source>
</evidence>
<reference evidence="5 6" key="1">
    <citation type="submission" date="2023-05" db="EMBL/GenBank/DDBJ databases">
        <title>B98-5 Cell Line De Novo Hybrid Assembly: An Optical Mapping Approach.</title>
        <authorList>
            <person name="Kananen K."/>
            <person name="Auerbach J.A."/>
            <person name="Kautto E."/>
            <person name="Blachly J.S."/>
        </authorList>
    </citation>
    <scope>NUCLEOTIDE SEQUENCE [LARGE SCALE GENOMIC DNA]</scope>
    <source>
        <strain evidence="5">B95-8</strain>
        <tissue evidence="5">Cell line</tissue>
    </source>
</reference>
<sequence>MEIGVGGTSCLTHEHFRLEPEAPWLTEWFAWPGPAPTLASDVAMLTPAFDLSQEPDFLTIAIRVPYARVSEFDVYFEGSDFKFYAKPYFLRRDFMRPVLNLQINPSWKNCRKWKRARIPEEVVDDEDFDWEIEQTPYEEVSESALNLQCHYGFGNLRSGVFQRLQSSSAFTAALFMASVTSGSKLSDHARSCLLTDSALLTFVAMDELSDVVDIKDPDFTPAVERRQKRLATELAKFDPDHYLADFFEDEAVEQILQYNPWWTDIYSKMTAFVEKSQEKENRAVLGKLLYGERVTSKRRKGKRNCVVNMSFSEEEKYQLRKFLNKSYLLDKRACRQVYYSLIDILLAYCYETRVTEGEKNKSIIWALFMDLNSENAVCDYPVISRLPDGELAKSPYKITVSEKEKKSCGTKHGACD</sequence>
<evidence type="ECO:0000313" key="6">
    <source>
        <dbReference type="Proteomes" id="UP001266305"/>
    </source>
</evidence>
<gene>
    <name evidence="5" type="ORF">P7K49_030846</name>
</gene>
<evidence type="ECO:0000259" key="4">
    <source>
        <dbReference type="Pfam" id="PF21413"/>
    </source>
</evidence>
<evidence type="ECO:0000256" key="2">
    <source>
        <dbReference type="ARBA" id="ARBA00013750"/>
    </source>
</evidence>
<proteinExistence type="inferred from homology"/>
<keyword evidence="6" id="KW-1185">Reference proteome</keyword>
<comment type="similarity">
    <text evidence="1">Belongs to the SHQ1 family.</text>
</comment>
<dbReference type="InterPro" id="IPR039742">
    <property type="entry name" value="Shq1"/>
</dbReference>